<feature type="region of interest" description="Disordered" evidence="1">
    <location>
        <begin position="268"/>
        <end position="308"/>
    </location>
</feature>
<evidence type="ECO:0000313" key="3">
    <source>
        <dbReference type="Proteomes" id="UP000800096"/>
    </source>
</evidence>
<accession>A0A6A5R238</accession>
<proteinExistence type="predicted"/>
<feature type="region of interest" description="Disordered" evidence="1">
    <location>
        <begin position="143"/>
        <end position="165"/>
    </location>
</feature>
<sequence length="769" mass="85949">MSGIEVIAAVAAIVSAFHGGSELLKHIKTRRRKSRQAHQQELEEKQLQESLVLGEQQIDARYAQDMRDFGDLMRVGDVIARDQLLHIAVMLQGEVIRSLQMTVQFEHAVLDLGILYEASITNRKQTFVTLDQLKQRLLPRMPMSRPLQGLSNSSRNLPSPVTLSTAGMSTFDPTSYIPDNYIPPAVTLTTQRETEQSKQGLSDYFRDLKRDSGPSEPPPSTQTRKSKIPEDINFSPAFQHLLATRGSEDRDVIMKEIYEIMDSLQISPRTRSSDPWANHAPVGHGYARGDRQQPTFNIGVFDPLKDHPNYQHQYAAENPYPQLQTQPPQPRWSTTSGASSSYSEAPSLDRNSSTSSQESRNQIHQLPKTQSPQTMSSSMQNKPPSPSTPSQHHDYENVVHPPLTPYTSTTHPYIRTIAPLAPLNIRNQTNAPTYMLQQTDQSANATSPSTGVSNSLMYSPYATPYQRSVPQFGTPYVQPQKQQHTYQAPHQDHEAVIPDSPIFHPMPTIVRDAPSTHSNISERTITQSNLPVDTIGTIPATAGLRHHSVAESIGSTSSSGSASIGILPGPRMKCIPRETIQSGPTGQERMMNGRPCRANNYWGFCKGAWTIREDAKKGLALRTQPSGMYNTKEIWECKECTFKGATFSASHPTKKNKEITVVDPRIMTSQSKIKYKWLFLAKSHIKKKTTDSHTEESNYGCVFCSLEDKVSSVYGGVETLMNHIALCHVADMSENIRRKARCVVGRVPGPKETEWDIWIPVFERVEELA</sequence>
<dbReference type="Proteomes" id="UP000800096">
    <property type="component" value="Unassembled WGS sequence"/>
</dbReference>
<evidence type="ECO:0000313" key="2">
    <source>
        <dbReference type="EMBL" id="KAF1921210.1"/>
    </source>
</evidence>
<feature type="region of interest" description="Disordered" evidence="1">
    <location>
        <begin position="320"/>
        <end position="406"/>
    </location>
</feature>
<organism evidence="2 3">
    <name type="scientific">Ampelomyces quisqualis</name>
    <name type="common">Powdery mildew agent</name>
    <dbReference type="NCBI Taxonomy" id="50730"/>
    <lineage>
        <taxon>Eukaryota</taxon>
        <taxon>Fungi</taxon>
        <taxon>Dikarya</taxon>
        <taxon>Ascomycota</taxon>
        <taxon>Pezizomycotina</taxon>
        <taxon>Dothideomycetes</taxon>
        <taxon>Pleosporomycetidae</taxon>
        <taxon>Pleosporales</taxon>
        <taxon>Pleosporineae</taxon>
        <taxon>Phaeosphaeriaceae</taxon>
        <taxon>Ampelomyces</taxon>
    </lineage>
</organism>
<gene>
    <name evidence="2" type="ORF">BDU57DRAFT_534913</name>
</gene>
<protein>
    <submittedName>
        <fullName evidence="2">Uncharacterized protein</fullName>
    </submittedName>
</protein>
<dbReference type="AlphaFoldDB" id="A0A6A5R238"/>
<feature type="compositionally biased region" description="Polar residues" evidence="1">
    <location>
        <begin position="349"/>
        <end position="368"/>
    </location>
</feature>
<feature type="compositionally biased region" description="Polar residues" evidence="1">
    <location>
        <begin position="149"/>
        <end position="165"/>
    </location>
</feature>
<feature type="region of interest" description="Disordered" evidence="1">
    <location>
        <begin position="206"/>
        <end position="231"/>
    </location>
</feature>
<evidence type="ECO:0000256" key="1">
    <source>
        <dbReference type="SAM" id="MobiDB-lite"/>
    </source>
</evidence>
<reference evidence="2" key="1">
    <citation type="journal article" date="2020" name="Stud. Mycol.">
        <title>101 Dothideomycetes genomes: a test case for predicting lifestyles and emergence of pathogens.</title>
        <authorList>
            <person name="Haridas S."/>
            <person name="Albert R."/>
            <person name="Binder M."/>
            <person name="Bloem J."/>
            <person name="Labutti K."/>
            <person name="Salamov A."/>
            <person name="Andreopoulos B."/>
            <person name="Baker S."/>
            <person name="Barry K."/>
            <person name="Bills G."/>
            <person name="Bluhm B."/>
            <person name="Cannon C."/>
            <person name="Castanera R."/>
            <person name="Culley D."/>
            <person name="Daum C."/>
            <person name="Ezra D."/>
            <person name="Gonzalez J."/>
            <person name="Henrissat B."/>
            <person name="Kuo A."/>
            <person name="Liang C."/>
            <person name="Lipzen A."/>
            <person name="Lutzoni F."/>
            <person name="Magnuson J."/>
            <person name="Mondo S."/>
            <person name="Nolan M."/>
            <person name="Ohm R."/>
            <person name="Pangilinan J."/>
            <person name="Park H.-J."/>
            <person name="Ramirez L."/>
            <person name="Alfaro M."/>
            <person name="Sun H."/>
            <person name="Tritt A."/>
            <person name="Yoshinaga Y."/>
            <person name="Zwiers L.-H."/>
            <person name="Turgeon B."/>
            <person name="Goodwin S."/>
            <person name="Spatafora J."/>
            <person name="Crous P."/>
            <person name="Grigoriev I."/>
        </authorList>
    </citation>
    <scope>NUCLEOTIDE SEQUENCE</scope>
    <source>
        <strain evidence="2">HMLAC05119</strain>
    </source>
</reference>
<feature type="compositionally biased region" description="Low complexity" evidence="1">
    <location>
        <begin position="333"/>
        <end position="346"/>
    </location>
</feature>
<keyword evidence="3" id="KW-1185">Reference proteome</keyword>
<feature type="compositionally biased region" description="Low complexity" evidence="1">
    <location>
        <begin position="369"/>
        <end position="380"/>
    </location>
</feature>
<dbReference type="OrthoDB" id="25896at2759"/>
<name>A0A6A5R238_AMPQU</name>
<dbReference type="EMBL" id="ML979132">
    <property type="protein sequence ID" value="KAF1921210.1"/>
    <property type="molecule type" value="Genomic_DNA"/>
</dbReference>